<dbReference type="Pfam" id="PF13464">
    <property type="entry name" value="RodZ_C"/>
    <property type="match status" value="1"/>
</dbReference>
<dbReference type="Pfam" id="PF13413">
    <property type="entry name" value="HTH_25"/>
    <property type="match status" value="1"/>
</dbReference>
<dbReference type="InterPro" id="IPR001387">
    <property type="entry name" value="Cro/C1-type_HTH"/>
</dbReference>
<name>A0A846QJV4_9BACT</name>
<reference evidence="4 5" key="1">
    <citation type="submission" date="2020-03" db="EMBL/GenBank/DDBJ databases">
        <title>Genomic Encyclopedia of Type Strains, Phase IV (KMG-IV): sequencing the most valuable type-strain genomes for metagenomic binning, comparative biology and taxonomic classification.</title>
        <authorList>
            <person name="Goeker M."/>
        </authorList>
    </citation>
    <scope>NUCLEOTIDE SEQUENCE [LARGE SCALE GENOMIC DNA]</scope>
    <source>
        <strain evidence="4 5">DSM 24233</strain>
    </source>
</reference>
<feature type="transmembrane region" description="Helical" evidence="2">
    <location>
        <begin position="113"/>
        <end position="133"/>
    </location>
</feature>
<feature type="domain" description="HTH cro/C1-type" evidence="3">
    <location>
        <begin position="10"/>
        <end position="70"/>
    </location>
</feature>
<dbReference type="SMART" id="SM00530">
    <property type="entry name" value="HTH_XRE"/>
    <property type="match status" value="1"/>
</dbReference>
<organism evidence="4 5">
    <name type="scientific">Desulfobaculum xiamenense</name>
    <dbReference type="NCBI Taxonomy" id="995050"/>
    <lineage>
        <taxon>Bacteria</taxon>
        <taxon>Pseudomonadati</taxon>
        <taxon>Thermodesulfobacteriota</taxon>
        <taxon>Desulfovibrionia</taxon>
        <taxon>Desulfovibrionales</taxon>
        <taxon>Desulfovibrionaceae</taxon>
        <taxon>Desulfobaculum</taxon>
    </lineage>
</organism>
<dbReference type="GO" id="GO:0003677">
    <property type="term" value="F:DNA binding"/>
    <property type="evidence" value="ECO:0007669"/>
    <property type="project" value="InterPro"/>
</dbReference>
<dbReference type="EMBL" id="JAATJA010000001">
    <property type="protein sequence ID" value="NJB66762.1"/>
    <property type="molecule type" value="Genomic_DNA"/>
</dbReference>
<dbReference type="PANTHER" id="PTHR34475">
    <property type="match status" value="1"/>
</dbReference>
<dbReference type="InterPro" id="IPR025194">
    <property type="entry name" value="RodZ-like_C"/>
</dbReference>
<evidence type="ECO:0000313" key="4">
    <source>
        <dbReference type="EMBL" id="NJB66762.1"/>
    </source>
</evidence>
<dbReference type="SUPFAM" id="SSF47413">
    <property type="entry name" value="lambda repressor-like DNA-binding domains"/>
    <property type="match status" value="1"/>
</dbReference>
<gene>
    <name evidence="4" type="ORF">GGQ74_000402</name>
</gene>
<dbReference type="PROSITE" id="PS50943">
    <property type="entry name" value="HTH_CROC1"/>
    <property type="match status" value="1"/>
</dbReference>
<dbReference type="Gene3D" id="1.10.260.40">
    <property type="entry name" value="lambda repressor-like DNA-binding domains"/>
    <property type="match status" value="1"/>
</dbReference>
<dbReference type="InterPro" id="IPR010982">
    <property type="entry name" value="Lambda_DNA-bd_dom_sf"/>
</dbReference>
<keyword evidence="2" id="KW-0812">Transmembrane</keyword>
<dbReference type="PANTHER" id="PTHR34475:SF1">
    <property type="entry name" value="CYTOSKELETON PROTEIN RODZ"/>
    <property type="match status" value="1"/>
</dbReference>
<dbReference type="AlphaFoldDB" id="A0A846QJV4"/>
<protein>
    <submittedName>
        <fullName evidence="4">Cytoskeleton protein RodZ</fullName>
    </submittedName>
</protein>
<keyword evidence="2" id="KW-1133">Transmembrane helix</keyword>
<evidence type="ECO:0000256" key="1">
    <source>
        <dbReference type="SAM" id="MobiDB-lite"/>
    </source>
</evidence>
<proteinExistence type="predicted"/>
<sequence length="314" mass="33169">MNLQELGDLFRQERERQGLTIDVVVEKTRISKINVQAIESGQSDLLPHPVYAKGFVKNYARLLGLDPDKLAAVMAMEYTIEEEIPVEESPREQMVLSRGRGGFDSLRRRRMNLVILVLAVLAIVGGLVAYSFLSASPDKAAAPVEMIGGQGGESTPEEAAAPAEEHAAMAPADEDGAPVVDAAAEAVAPVAQDEPAAATEAPAEAQPAVAQTPAAEAPREEAPVAAAVHAPQRVDVHATTGVCWLLAKVDGGDEHGGVTVDVTLQPGQSKLIRFDKTMTLKLGNAGAVSLRLNDKPYALDAKQGQVRTLSFSAE</sequence>
<dbReference type="InterPro" id="IPR050400">
    <property type="entry name" value="Bact_Cytoskel_RodZ"/>
</dbReference>
<feature type="region of interest" description="Disordered" evidence="1">
    <location>
        <begin position="144"/>
        <end position="173"/>
    </location>
</feature>
<dbReference type="Proteomes" id="UP000580856">
    <property type="component" value="Unassembled WGS sequence"/>
</dbReference>
<feature type="region of interest" description="Disordered" evidence="1">
    <location>
        <begin position="188"/>
        <end position="215"/>
    </location>
</feature>
<accession>A0A846QJV4</accession>
<comment type="caution">
    <text evidence="4">The sequence shown here is derived from an EMBL/GenBank/DDBJ whole genome shotgun (WGS) entry which is preliminary data.</text>
</comment>
<keyword evidence="2" id="KW-0472">Membrane</keyword>
<dbReference type="CDD" id="cd00093">
    <property type="entry name" value="HTH_XRE"/>
    <property type="match status" value="1"/>
</dbReference>
<evidence type="ECO:0000259" key="3">
    <source>
        <dbReference type="PROSITE" id="PS50943"/>
    </source>
</evidence>
<evidence type="ECO:0000313" key="5">
    <source>
        <dbReference type="Proteomes" id="UP000580856"/>
    </source>
</evidence>
<dbReference type="RefSeq" id="WP_167939870.1">
    <property type="nucleotide sequence ID" value="NZ_JAATJA010000001.1"/>
</dbReference>
<keyword evidence="5" id="KW-1185">Reference proteome</keyword>
<evidence type="ECO:0000256" key="2">
    <source>
        <dbReference type="SAM" id="Phobius"/>
    </source>
</evidence>